<dbReference type="SUPFAM" id="SSF57933">
    <property type="entry name" value="TAZ domain"/>
    <property type="match status" value="1"/>
</dbReference>
<evidence type="ECO:0000256" key="3">
    <source>
        <dbReference type="ARBA" id="ARBA00022833"/>
    </source>
</evidence>
<dbReference type="Pfam" id="PF02135">
    <property type="entry name" value="zf-TAZ"/>
    <property type="match status" value="1"/>
</dbReference>
<keyword evidence="1 4" id="KW-0479">Metal-binding</keyword>
<keyword evidence="2 4" id="KW-0863">Zinc-finger</keyword>
<evidence type="ECO:0000256" key="4">
    <source>
        <dbReference type="PROSITE-ProRule" id="PRU00203"/>
    </source>
</evidence>
<dbReference type="InterPro" id="IPR035898">
    <property type="entry name" value="TAZ_dom_sf"/>
</dbReference>
<protein>
    <recommendedName>
        <fullName evidence="6">TAZ-type domain-containing protein</fullName>
    </recommendedName>
</protein>
<evidence type="ECO:0000256" key="1">
    <source>
        <dbReference type="ARBA" id="ARBA00022723"/>
    </source>
</evidence>
<evidence type="ECO:0000256" key="5">
    <source>
        <dbReference type="SAM" id="MobiDB-lite"/>
    </source>
</evidence>
<keyword evidence="8" id="KW-1185">Reference proteome</keyword>
<evidence type="ECO:0000313" key="8">
    <source>
        <dbReference type="Proteomes" id="UP000886998"/>
    </source>
</evidence>
<dbReference type="AlphaFoldDB" id="A0A8X7CCY4"/>
<evidence type="ECO:0000256" key="2">
    <source>
        <dbReference type="ARBA" id="ARBA00022771"/>
    </source>
</evidence>
<dbReference type="PROSITE" id="PS50134">
    <property type="entry name" value="ZF_TAZ"/>
    <property type="match status" value="1"/>
</dbReference>
<reference evidence="7" key="1">
    <citation type="submission" date="2020-08" db="EMBL/GenBank/DDBJ databases">
        <title>Multicomponent nature underlies the extraordinary mechanical properties of spider dragline silk.</title>
        <authorList>
            <person name="Kono N."/>
            <person name="Nakamura H."/>
            <person name="Mori M."/>
            <person name="Yoshida Y."/>
            <person name="Ohtoshi R."/>
            <person name="Malay A.D."/>
            <person name="Moran D.A.P."/>
            <person name="Tomita M."/>
            <person name="Numata K."/>
            <person name="Arakawa K."/>
        </authorList>
    </citation>
    <scope>NUCLEOTIDE SEQUENCE</scope>
</reference>
<keyword evidence="3 4" id="KW-0862">Zinc</keyword>
<dbReference type="EMBL" id="BMAV01015389">
    <property type="protein sequence ID" value="GFY64758.1"/>
    <property type="molecule type" value="Genomic_DNA"/>
</dbReference>
<dbReference type="Proteomes" id="UP000886998">
    <property type="component" value="Unassembled WGS sequence"/>
</dbReference>
<proteinExistence type="predicted"/>
<comment type="caution">
    <text evidence="7">The sequence shown here is derived from an EMBL/GenBank/DDBJ whole genome shotgun (WGS) entry which is preliminary data.</text>
</comment>
<feature type="compositionally biased region" description="Basic and acidic residues" evidence="5">
    <location>
        <begin position="187"/>
        <end position="209"/>
    </location>
</feature>
<feature type="region of interest" description="Disordered" evidence="5">
    <location>
        <begin position="160"/>
        <end position="209"/>
    </location>
</feature>
<name>A0A8X7CCY4_9ARAC</name>
<dbReference type="InterPro" id="IPR000197">
    <property type="entry name" value="Znf_TAZ"/>
</dbReference>
<evidence type="ECO:0000259" key="6">
    <source>
        <dbReference type="PROSITE" id="PS50134"/>
    </source>
</evidence>
<feature type="domain" description="TAZ-type" evidence="6">
    <location>
        <begin position="16"/>
        <end position="95"/>
    </location>
</feature>
<organism evidence="7 8">
    <name type="scientific">Trichonephila inaurata madagascariensis</name>
    <dbReference type="NCBI Taxonomy" id="2747483"/>
    <lineage>
        <taxon>Eukaryota</taxon>
        <taxon>Metazoa</taxon>
        <taxon>Ecdysozoa</taxon>
        <taxon>Arthropoda</taxon>
        <taxon>Chelicerata</taxon>
        <taxon>Arachnida</taxon>
        <taxon>Araneae</taxon>
        <taxon>Araneomorphae</taxon>
        <taxon>Entelegynae</taxon>
        <taxon>Araneoidea</taxon>
        <taxon>Nephilidae</taxon>
        <taxon>Trichonephila</taxon>
        <taxon>Trichonephila inaurata</taxon>
    </lineage>
</organism>
<feature type="zinc finger region" description="TAZ-type" evidence="4">
    <location>
        <begin position="16"/>
        <end position="95"/>
    </location>
</feature>
<accession>A0A8X7CCY4</accession>
<feature type="compositionally biased region" description="Polar residues" evidence="5">
    <location>
        <begin position="166"/>
        <end position="178"/>
    </location>
</feature>
<dbReference type="Gene3D" id="1.20.1020.10">
    <property type="entry name" value="TAZ domain"/>
    <property type="match status" value="1"/>
</dbReference>
<dbReference type="SMART" id="SM00551">
    <property type="entry name" value="ZnF_TAZ"/>
    <property type="match status" value="1"/>
</dbReference>
<sequence>MSVPPSDILQKYSMTWGRVRRDLRDPIYLLEHASRCDDLSCKNSMCIKLKASFRHFKECLKFGACEECEYFYHIAFRHASNCKKEWCPTFLCSRIGQVRKTLIPSKEESVKGTNPGPSSSQPVFHESGRKYLNFDEKLLNYIKTMKLVIFTKAQLEPSEEVVQGMESDSQQNAPSTSRDVFEDQDDTEQRSKRFKKEHTDDTIHSMDTE</sequence>
<evidence type="ECO:0000313" key="7">
    <source>
        <dbReference type="EMBL" id="GFY64758.1"/>
    </source>
</evidence>
<dbReference type="GO" id="GO:0008270">
    <property type="term" value="F:zinc ion binding"/>
    <property type="evidence" value="ECO:0007669"/>
    <property type="project" value="UniProtKB-KW"/>
</dbReference>
<gene>
    <name evidence="7" type="ORF">TNIN_463091</name>
</gene>